<sequence>MDPSEGIVKNDVNSLKSEMASVKKDIESLKNDVASLKNDISLISQEMKLRFDLAEHVSLMRVKNASCIREDSIVCWVKIPNRGRDLPNHNVNNLDDFGEMNKSVVLDFLDYYNLEPLGNNKDNKIKLAQYLGIPVPF</sequence>
<proteinExistence type="predicted"/>
<gene>
    <name evidence="2" type="ORF">BpHYR1_035508</name>
</gene>
<protein>
    <submittedName>
        <fullName evidence="2">Uncharacterized protein</fullName>
    </submittedName>
</protein>
<reference evidence="2 3" key="1">
    <citation type="journal article" date="2018" name="Sci. Rep.">
        <title>Genomic signatures of local adaptation to the degree of environmental predictability in rotifers.</title>
        <authorList>
            <person name="Franch-Gras L."/>
            <person name="Hahn C."/>
            <person name="Garcia-Roger E.M."/>
            <person name="Carmona M.J."/>
            <person name="Serra M."/>
            <person name="Gomez A."/>
        </authorList>
    </citation>
    <scope>NUCLEOTIDE SEQUENCE [LARGE SCALE GENOMIC DNA]</scope>
    <source>
        <strain evidence="2">HYR1</strain>
    </source>
</reference>
<dbReference type="OrthoDB" id="10188953at2759"/>
<accession>A0A3M7SCX5</accession>
<dbReference type="EMBL" id="REGN01001599">
    <property type="protein sequence ID" value="RNA33673.1"/>
    <property type="molecule type" value="Genomic_DNA"/>
</dbReference>
<feature type="coiled-coil region" evidence="1">
    <location>
        <begin position="12"/>
        <end position="46"/>
    </location>
</feature>
<keyword evidence="1" id="KW-0175">Coiled coil</keyword>
<dbReference type="Gene3D" id="1.20.5.170">
    <property type="match status" value="1"/>
</dbReference>
<evidence type="ECO:0000313" key="2">
    <source>
        <dbReference type="EMBL" id="RNA33673.1"/>
    </source>
</evidence>
<keyword evidence="3" id="KW-1185">Reference proteome</keyword>
<dbReference type="InterPro" id="IPR012917">
    <property type="entry name" value="DUF3294"/>
</dbReference>
<comment type="caution">
    <text evidence="2">The sequence shown here is derived from an EMBL/GenBank/DDBJ whole genome shotgun (WGS) entry which is preliminary data.</text>
</comment>
<organism evidence="2 3">
    <name type="scientific">Brachionus plicatilis</name>
    <name type="common">Marine rotifer</name>
    <name type="synonym">Brachionus muelleri</name>
    <dbReference type="NCBI Taxonomy" id="10195"/>
    <lineage>
        <taxon>Eukaryota</taxon>
        <taxon>Metazoa</taxon>
        <taxon>Spiralia</taxon>
        <taxon>Gnathifera</taxon>
        <taxon>Rotifera</taxon>
        <taxon>Eurotatoria</taxon>
        <taxon>Monogononta</taxon>
        <taxon>Pseudotrocha</taxon>
        <taxon>Ploima</taxon>
        <taxon>Brachionidae</taxon>
        <taxon>Brachionus</taxon>
    </lineage>
</organism>
<dbReference type="AlphaFoldDB" id="A0A3M7SCX5"/>
<name>A0A3M7SCX5_BRAPC</name>
<evidence type="ECO:0000313" key="3">
    <source>
        <dbReference type="Proteomes" id="UP000276133"/>
    </source>
</evidence>
<dbReference type="Proteomes" id="UP000276133">
    <property type="component" value="Unassembled WGS sequence"/>
</dbReference>
<dbReference type="Pfam" id="PF07957">
    <property type="entry name" value="DUF3294"/>
    <property type="match status" value="1"/>
</dbReference>
<evidence type="ECO:0000256" key="1">
    <source>
        <dbReference type="SAM" id="Coils"/>
    </source>
</evidence>